<dbReference type="EMBL" id="LYMM01000095">
    <property type="protein sequence ID" value="PNU01997.1"/>
    <property type="molecule type" value="Genomic_DNA"/>
</dbReference>
<protein>
    <recommendedName>
        <fullName evidence="5">Cell wall hydrolase</fullName>
    </recommendedName>
</protein>
<dbReference type="OrthoDB" id="7510903at2"/>
<feature type="signal peptide" evidence="2">
    <location>
        <begin position="1"/>
        <end position="23"/>
    </location>
</feature>
<comment type="caution">
    <text evidence="3">The sequence shown here is derived from an EMBL/GenBank/DDBJ whole genome shotgun (WGS) entry which is preliminary data.</text>
</comment>
<evidence type="ECO:0000313" key="4">
    <source>
        <dbReference type="Proteomes" id="UP000236327"/>
    </source>
</evidence>
<organism evidence="3 4">
    <name type="scientific">Novosphingobium guangzhouense</name>
    <dbReference type="NCBI Taxonomy" id="1850347"/>
    <lineage>
        <taxon>Bacteria</taxon>
        <taxon>Pseudomonadati</taxon>
        <taxon>Pseudomonadota</taxon>
        <taxon>Alphaproteobacteria</taxon>
        <taxon>Sphingomonadales</taxon>
        <taxon>Sphingomonadaceae</taxon>
        <taxon>Novosphingobium</taxon>
    </lineage>
</organism>
<evidence type="ECO:0000256" key="2">
    <source>
        <dbReference type="SAM" id="SignalP"/>
    </source>
</evidence>
<feature type="region of interest" description="Disordered" evidence="1">
    <location>
        <begin position="23"/>
        <end position="72"/>
    </location>
</feature>
<name>A0A2K2FT76_9SPHN</name>
<feature type="region of interest" description="Disordered" evidence="1">
    <location>
        <begin position="120"/>
        <end position="140"/>
    </location>
</feature>
<feature type="chain" id="PRO_5014345542" description="Cell wall hydrolase" evidence="2">
    <location>
        <begin position="24"/>
        <end position="140"/>
    </location>
</feature>
<sequence>MRPIRKLAAAAAIALVVPHIASAQDAAERPAASAPERSAPEQGDPEARRRALNSAEAAAAQQQVSRNQASQAQYEAALALNEMQTRRDSAAYDATLERHDAAEQDYRADRKQWEVRNPSCWKGDAMKCPADPQAPGTGGS</sequence>
<evidence type="ECO:0000256" key="1">
    <source>
        <dbReference type="SAM" id="MobiDB-lite"/>
    </source>
</evidence>
<dbReference type="RefSeq" id="WP_103099241.1">
    <property type="nucleotide sequence ID" value="NZ_LYMM01000095.1"/>
</dbReference>
<feature type="compositionally biased region" description="Low complexity" evidence="1">
    <location>
        <begin position="23"/>
        <end position="42"/>
    </location>
</feature>
<keyword evidence="2" id="KW-0732">Signal</keyword>
<dbReference type="Proteomes" id="UP000236327">
    <property type="component" value="Unassembled WGS sequence"/>
</dbReference>
<reference evidence="3 4" key="1">
    <citation type="submission" date="2016-05" db="EMBL/GenBank/DDBJ databases">
        <title>Complete genome sequence of Novosphingobium guangzhouense SA925(T).</title>
        <authorList>
            <person name="Sha S."/>
        </authorList>
    </citation>
    <scope>NUCLEOTIDE SEQUENCE [LARGE SCALE GENOMIC DNA]</scope>
    <source>
        <strain evidence="3 4">SA925</strain>
    </source>
</reference>
<accession>A0A2K2FT76</accession>
<keyword evidence="4" id="KW-1185">Reference proteome</keyword>
<proteinExistence type="predicted"/>
<dbReference type="AlphaFoldDB" id="A0A2K2FT76"/>
<gene>
    <name evidence="3" type="ORF">A8V01_11150</name>
</gene>
<feature type="compositionally biased region" description="Low complexity" evidence="1">
    <location>
        <begin position="52"/>
        <end position="63"/>
    </location>
</feature>
<evidence type="ECO:0000313" key="3">
    <source>
        <dbReference type="EMBL" id="PNU01997.1"/>
    </source>
</evidence>
<evidence type="ECO:0008006" key="5">
    <source>
        <dbReference type="Google" id="ProtNLM"/>
    </source>
</evidence>